<evidence type="ECO:0000313" key="3">
    <source>
        <dbReference type="Proteomes" id="UP001190700"/>
    </source>
</evidence>
<name>A0AAE0BRN1_9CHLO</name>
<dbReference type="AlphaFoldDB" id="A0AAE0BRN1"/>
<sequence length="542" mass="62217">MSVAYLMLAPEVKGNDKKLPPVSEQQQNESDSDDSNDSDYNPADCEASSKTEKADQWKEDDHAIREEEHTNPEIKIYEDPSEAADHLYNDGYVLLKFMSEDEASAALEEFKRTLCEDLPEFKEKDWKTNTDWEYGCTGFGAVNTASSFHNRMVRALRLRAHVVVAKVLNHYRKKGGHEKANDVRLQQLFGRMSTRVRSPTPELWHQDNAETSQYGNGDYREVEPSEPLPDVTFGGWIAFNQGEHPISKKIIPQAASLYSNSHGYVAPAKRKNRGKNMGFGKMTYEDITHLIEERGHSDAANPTEKTLVPTPPGTIFLMHQTIVHEVRAIKPPEAMFRLYLQFRLTSDDKDLLQFGIEIPPDTVTHAQDGDHRAQNLDEVCDSMRVPKLPSNQMPSMYNRRGIDIHSQKPRLLIWFNLYVRNGMRVDENLKINGFPKELPSNMDKDTMEQDGSKTKYHIMPLHAPALLNIRTDPKYLKMQQLNIKWDDLFPEYEKIERNILKPSIHNFDVKHTAIQPLIEKLSEHTNQKFKEFLISDSKAVDA</sequence>
<evidence type="ECO:0000313" key="2">
    <source>
        <dbReference type="EMBL" id="KAK3240462.1"/>
    </source>
</evidence>
<reference evidence="2 3" key="1">
    <citation type="journal article" date="2015" name="Genome Biol. Evol.">
        <title>Comparative Genomics of a Bacterivorous Green Alga Reveals Evolutionary Causalities and Consequences of Phago-Mixotrophic Mode of Nutrition.</title>
        <authorList>
            <person name="Burns J.A."/>
            <person name="Paasch A."/>
            <person name="Narechania A."/>
            <person name="Kim E."/>
        </authorList>
    </citation>
    <scope>NUCLEOTIDE SEQUENCE [LARGE SCALE GENOMIC DNA]</scope>
    <source>
        <strain evidence="2 3">PLY_AMNH</strain>
    </source>
</reference>
<accession>A0AAE0BRN1</accession>
<evidence type="ECO:0000256" key="1">
    <source>
        <dbReference type="SAM" id="MobiDB-lite"/>
    </source>
</evidence>
<protein>
    <submittedName>
        <fullName evidence="2">Uncharacterized protein</fullName>
    </submittedName>
</protein>
<gene>
    <name evidence="2" type="ORF">CYMTET_49706</name>
</gene>
<feature type="compositionally biased region" description="Basic and acidic residues" evidence="1">
    <location>
        <begin position="47"/>
        <end position="78"/>
    </location>
</feature>
<dbReference type="Proteomes" id="UP001190700">
    <property type="component" value="Unassembled WGS sequence"/>
</dbReference>
<dbReference type="EMBL" id="LGRX02033638">
    <property type="protein sequence ID" value="KAK3240462.1"/>
    <property type="molecule type" value="Genomic_DNA"/>
</dbReference>
<keyword evidence="3" id="KW-1185">Reference proteome</keyword>
<proteinExistence type="predicted"/>
<comment type="caution">
    <text evidence="2">The sequence shown here is derived from an EMBL/GenBank/DDBJ whole genome shotgun (WGS) entry which is preliminary data.</text>
</comment>
<organism evidence="2 3">
    <name type="scientific">Cymbomonas tetramitiformis</name>
    <dbReference type="NCBI Taxonomy" id="36881"/>
    <lineage>
        <taxon>Eukaryota</taxon>
        <taxon>Viridiplantae</taxon>
        <taxon>Chlorophyta</taxon>
        <taxon>Pyramimonadophyceae</taxon>
        <taxon>Pyramimonadales</taxon>
        <taxon>Pyramimonadaceae</taxon>
        <taxon>Cymbomonas</taxon>
    </lineage>
</organism>
<feature type="region of interest" description="Disordered" evidence="1">
    <location>
        <begin position="1"/>
        <end position="78"/>
    </location>
</feature>